<organism evidence="9 10">
    <name type="scientific">Batillaria attramentaria</name>
    <dbReference type="NCBI Taxonomy" id="370345"/>
    <lineage>
        <taxon>Eukaryota</taxon>
        <taxon>Metazoa</taxon>
        <taxon>Spiralia</taxon>
        <taxon>Lophotrochozoa</taxon>
        <taxon>Mollusca</taxon>
        <taxon>Gastropoda</taxon>
        <taxon>Caenogastropoda</taxon>
        <taxon>Sorbeoconcha</taxon>
        <taxon>Cerithioidea</taxon>
        <taxon>Batillariidae</taxon>
        <taxon>Batillaria</taxon>
    </lineage>
</organism>
<evidence type="ECO:0000256" key="5">
    <source>
        <dbReference type="SAM" id="MobiDB-lite"/>
    </source>
</evidence>
<comment type="caution">
    <text evidence="9">The sequence shown here is derived from an EMBL/GenBank/DDBJ whole genome shotgun (WGS) entry which is preliminary data.</text>
</comment>
<feature type="domain" description="RRM" evidence="6">
    <location>
        <begin position="114"/>
        <end position="202"/>
    </location>
</feature>
<dbReference type="Gene3D" id="3.30.70.330">
    <property type="match status" value="2"/>
</dbReference>
<dbReference type="SMART" id="SM00360">
    <property type="entry name" value="RRM"/>
    <property type="match status" value="2"/>
</dbReference>
<evidence type="ECO:0000256" key="3">
    <source>
        <dbReference type="ARBA" id="ARBA00023242"/>
    </source>
</evidence>
<sequence>VYNMAELHGDVKLSDLDYKIIRQIEYYFGDINLPKDRFLQEKIRENDGWVSLDVMLNFNRLKDLSQDKEAISSALRQASSGLIEVSEDSTKIRRCPARPLPDNTKERKDDLLSRTYYVKPFPLDITLDALTEFFEKFGKVESVQMRRAGKPEREFKGSVFVVFADKVEGNKFLAMENVKYQSTDLTRMTKKGDQDKEETEKKLEDQITKGSILFIKGLSEDTSREDIKSFFGDFGNVAWVEFNKGDEKALLRIHDGQAKAVMDKSKEAGDGKIILNNTELEARVLEGEEELDYWRKMFREVADRKQQKKHHHSQNRKRKFGGRPQKQGKLKTGAFKQGNTV</sequence>
<dbReference type="InterPro" id="IPR012677">
    <property type="entry name" value="Nucleotide-bd_a/b_plait_sf"/>
</dbReference>
<feature type="compositionally biased region" description="Basic residues" evidence="5">
    <location>
        <begin position="306"/>
        <end position="329"/>
    </location>
</feature>
<dbReference type="GO" id="GO:1990904">
    <property type="term" value="C:ribonucleoprotein complex"/>
    <property type="evidence" value="ECO:0007669"/>
    <property type="project" value="UniProtKB-UniRule"/>
</dbReference>
<dbReference type="InterPro" id="IPR036390">
    <property type="entry name" value="WH_DNA-bd_sf"/>
</dbReference>
<dbReference type="PRINTS" id="PR00302">
    <property type="entry name" value="LUPUSLA"/>
</dbReference>
<dbReference type="GO" id="GO:0005634">
    <property type="term" value="C:nucleus"/>
    <property type="evidence" value="ECO:0007669"/>
    <property type="project" value="UniProtKB-SubCell"/>
</dbReference>
<evidence type="ECO:0000256" key="2">
    <source>
        <dbReference type="ARBA" id="ARBA00022884"/>
    </source>
</evidence>
<dbReference type="InterPro" id="IPR002344">
    <property type="entry name" value="Lupus_La"/>
</dbReference>
<evidence type="ECO:0008006" key="11">
    <source>
        <dbReference type="Google" id="ProtNLM"/>
    </source>
</evidence>
<evidence type="ECO:0000259" key="8">
    <source>
        <dbReference type="PROSITE" id="PS51939"/>
    </source>
</evidence>
<dbReference type="InterPro" id="IPR014886">
    <property type="entry name" value="La_xRRM"/>
</dbReference>
<dbReference type="PROSITE" id="PS50102">
    <property type="entry name" value="RRM"/>
    <property type="match status" value="1"/>
</dbReference>
<feature type="non-terminal residue" evidence="9">
    <location>
        <position position="1"/>
    </location>
</feature>
<dbReference type="CDD" id="cd08028">
    <property type="entry name" value="LARP_3"/>
    <property type="match status" value="1"/>
</dbReference>
<reference evidence="9 10" key="1">
    <citation type="journal article" date="2023" name="Sci. Data">
        <title>Genome assembly of the Korean intertidal mud-creeper Batillaria attramentaria.</title>
        <authorList>
            <person name="Patra A.K."/>
            <person name="Ho P.T."/>
            <person name="Jun S."/>
            <person name="Lee S.J."/>
            <person name="Kim Y."/>
            <person name="Won Y.J."/>
        </authorList>
    </citation>
    <scope>NUCLEOTIDE SEQUENCE [LARGE SCALE GENOMIC DNA]</scope>
    <source>
        <strain evidence="9">Wonlab-2016</strain>
    </source>
</reference>
<evidence type="ECO:0000259" key="6">
    <source>
        <dbReference type="PROSITE" id="PS50102"/>
    </source>
</evidence>
<comment type="subcellular location">
    <subcellularLocation>
        <location evidence="1">Nucleus</location>
    </subcellularLocation>
</comment>
<keyword evidence="3" id="KW-0539">Nucleus</keyword>
<dbReference type="SUPFAM" id="SSF54928">
    <property type="entry name" value="RNA-binding domain, RBD"/>
    <property type="match status" value="1"/>
</dbReference>
<evidence type="ECO:0000256" key="4">
    <source>
        <dbReference type="PROSITE-ProRule" id="PRU00332"/>
    </source>
</evidence>
<accession>A0ABD0M4Q0</accession>
<dbReference type="PROSITE" id="PS51939">
    <property type="entry name" value="XRRM"/>
    <property type="match status" value="1"/>
</dbReference>
<evidence type="ECO:0000259" key="7">
    <source>
        <dbReference type="PROSITE" id="PS50961"/>
    </source>
</evidence>
<dbReference type="Gene3D" id="1.10.10.10">
    <property type="entry name" value="Winged helix-like DNA-binding domain superfamily/Winged helix DNA-binding domain"/>
    <property type="match status" value="1"/>
</dbReference>
<dbReference type="AlphaFoldDB" id="A0ABD0M4Q0"/>
<name>A0ABD0M4Q0_9CAEN</name>
<dbReference type="Pfam" id="PF05383">
    <property type="entry name" value="La"/>
    <property type="match status" value="1"/>
</dbReference>
<dbReference type="InterPro" id="IPR045180">
    <property type="entry name" value="La_dom_prot"/>
</dbReference>
<feature type="domain" description="HTH La-type RNA-binding" evidence="7">
    <location>
        <begin position="10"/>
        <end position="102"/>
    </location>
</feature>
<protein>
    <recommendedName>
        <fullName evidence="11">La protein</fullName>
    </recommendedName>
</protein>
<dbReference type="GO" id="GO:0003723">
    <property type="term" value="F:RNA binding"/>
    <property type="evidence" value="ECO:0007669"/>
    <property type="project" value="UniProtKB-UniRule"/>
</dbReference>
<dbReference type="InterPro" id="IPR000504">
    <property type="entry name" value="RRM_dom"/>
</dbReference>
<evidence type="ECO:0000313" key="9">
    <source>
        <dbReference type="EMBL" id="KAK7506349.1"/>
    </source>
</evidence>
<dbReference type="PANTHER" id="PTHR22792">
    <property type="entry name" value="LUPUS LA PROTEIN-RELATED"/>
    <property type="match status" value="1"/>
</dbReference>
<keyword evidence="2 4" id="KW-0694">RNA-binding</keyword>
<dbReference type="Proteomes" id="UP001519460">
    <property type="component" value="Unassembled WGS sequence"/>
</dbReference>
<feature type="region of interest" description="Disordered" evidence="5">
    <location>
        <begin position="303"/>
        <end position="341"/>
    </location>
</feature>
<gene>
    <name evidence="9" type="ORF">BaRGS_00002461</name>
</gene>
<dbReference type="PROSITE" id="PS50961">
    <property type="entry name" value="HTH_LA"/>
    <property type="match status" value="1"/>
</dbReference>
<dbReference type="Pfam" id="PF08777">
    <property type="entry name" value="RRM_3"/>
    <property type="match status" value="1"/>
</dbReference>
<dbReference type="SMART" id="SM00715">
    <property type="entry name" value="LA"/>
    <property type="match status" value="1"/>
</dbReference>
<dbReference type="InterPro" id="IPR006630">
    <property type="entry name" value="La_HTH"/>
</dbReference>
<evidence type="ECO:0000256" key="1">
    <source>
        <dbReference type="ARBA" id="ARBA00004123"/>
    </source>
</evidence>
<evidence type="ECO:0000313" key="10">
    <source>
        <dbReference type="Proteomes" id="UP001519460"/>
    </source>
</evidence>
<proteinExistence type="predicted"/>
<dbReference type="EMBL" id="JACVVK020000007">
    <property type="protein sequence ID" value="KAK7506349.1"/>
    <property type="molecule type" value="Genomic_DNA"/>
</dbReference>
<dbReference type="InterPro" id="IPR036388">
    <property type="entry name" value="WH-like_DNA-bd_sf"/>
</dbReference>
<dbReference type="CDD" id="cd12541">
    <property type="entry name" value="RRM2_La"/>
    <property type="match status" value="1"/>
</dbReference>
<keyword evidence="10" id="KW-1185">Reference proteome</keyword>
<dbReference type="CDD" id="cd12291">
    <property type="entry name" value="RRM1_La"/>
    <property type="match status" value="1"/>
</dbReference>
<dbReference type="SUPFAM" id="SSF46785">
    <property type="entry name" value="Winged helix' DNA-binding domain"/>
    <property type="match status" value="1"/>
</dbReference>
<feature type="non-terminal residue" evidence="9">
    <location>
        <position position="341"/>
    </location>
</feature>
<dbReference type="PANTHER" id="PTHR22792:SF166">
    <property type="entry name" value="LUPUS LA PROTEIN HOMOLOG"/>
    <property type="match status" value="1"/>
</dbReference>
<dbReference type="InterPro" id="IPR035979">
    <property type="entry name" value="RBD_domain_sf"/>
</dbReference>
<feature type="domain" description="XRRM" evidence="8">
    <location>
        <begin position="206"/>
        <end position="329"/>
    </location>
</feature>
<dbReference type="Pfam" id="PF00076">
    <property type="entry name" value="RRM_1"/>
    <property type="match status" value="1"/>
</dbReference>